<protein>
    <recommendedName>
        <fullName evidence="5">Secreted protein</fullName>
    </recommendedName>
</protein>
<evidence type="ECO:0000256" key="1">
    <source>
        <dbReference type="SAM" id="MobiDB-lite"/>
    </source>
</evidence>
<evidence type="ECO:0000256" key="2">
    <source>
        <dbReference type="SAM" id="SignalP"/>
    </source>
</evidence>
<keyword evidence="2" id="KW-0732">Signal</keyword>
<feature type="region of interest" description="Disordered" evidence="1">
    <location>
        <begin position="54"/>
        <end position="98"/>
    </location>
</feature>
<feature type="signal peptide" evidence="2">
    <location>
        <begin position="1"/>
        <end position="24"/>
    </location>
</feature>
<name>A0A803MCU7_CHEQI</name>
<organism evidence="3 4">
    <name type="scientific">Chenopodium quinoa</name>
    <name type="common">Quinoa</name>
    <dbReference type="NCBI Taxonomy" id="63459"/>
    <lineage>
        <taxon>Eukaryota</taxon>
        <taxon>Viridiplantae</taxon>
        <taxon>Streptophyta</taxon>
        <taxon>Embryophyta</taxon>
        <taxon>Tracheophyta</taxon>
        <taxon>Spermatophyta</taxon>
        <taxon>Magnoliopsida</taxon>
        <taxon>eudicotyledons</taxon>
        <taxon>Gunneridae</taxon>
        <taxon>Pentapetalae</taxon>
        <taxon>Caryophyllales</taxon>
        <taxon>Chenopodiaceae</taxon>
        <taxon>Chenopodioideae</taxon>
        <taxon>Atripliceae</taxon>
        <taxon>Chenopodium</taxon>
    </lineage>
</organism>
<proteinExistence type="predicted"/>
<evidence type="ECO:0000313" key="4">
    <source>
        <dbReference type="Proteomes" id="UP000596660"/>
    </source>
</evidence>
<accession>A0A803MCU7</accession>
<dbReference type="Proteomes" id="UP000596660">
    <property type="component" value="Unplaced"/>
</dbReference>
<dbReference type="EnsemblPlants" id="AUR62027290-RA">
    <property type="protein sequence ID" value="AUR62027290-RA:cds"/>
    <property type="gene ID" value="AUR62027290"/>
</dbReference>
<dbReference type="AlphaFoldDB" id="A0A803MCU7"/>
<dbReference type="Gramene" id="AUR62027290-RA">
    <property type="protein sequence ID" value="AUR62027290-RA:cds"/>
    <property type="gene ID" value="AUR62027290"/>
</dbReference>
<sequence>MAMRWQVTWITSLATTSSSGGVIALYAHDNGSCLETPGLCGRWGQVRDPRDRADVWNGERTGEDPERGIPTVPLNAAPPRQDAEAGEVEQPEKRERAR</sequence>
<evidence type="ECO:0000313" key="3">
    <source>
        <dbReference type="EnsemblPlants" id="AUR62027290-RA:cds"/>
    </source>
</evidence>
<keyword evidence="4" id="KW-1185">Reference proteome</keyword>
<feature type="chain" id="PRO_5030830858" description="Secreted protein" evidence="2">
    <location>
        <begin position="25"/>
        <end position="98"/>
    </location>
</feature>
<reference evidence="3" key="2">
    <citation type="submission" date="2021-03" db="UniProtKB">
        <authorList>
            <consortium name="EnsemblPlants"/>
        </authorList>
    </citation>
    <scope>IDENTIFICATION</scope>
</reference>
<evidence type="ECO:0008006" key="5">
    <source>
        <dbReference type="Google" id="ProtNLM"/>
    </source>
</evidence>
<reference evidence="3" key="1">
    <citation type="journal article" date="2017" name="Nature">
        <title>The genome of Chenopodium quinoa.</title>
        <authorList>
            <person name="Jarvis D.E."/>
            <person name="Ho Y.S."/>
            <person name="Lightfoot D.J."/>
            <person name="Schmoeckel S.M."/>
            <person name="Li B."/>
            <person name="Borm T.J.A."/>
            <person name="Ohyanagi H."/>
            <person name="Mineta K."/>
            <person name="Michell C.T."/>
            <person name="Saber N."/>
            <person name="Kharbatia N.M."/>
            <person name="Rupper R.R."/>
            <person name="Sharp A.R."/>
            <person name="Dally N."/>
            <person name="Boughton B.A."/>
            <person name="Woo Y.H."/>
            <person name="Gao G."/>
            <person name="Schijlen E.G.W.M."/>
            <person name="Guo X."/>
            <person name="Momin A.A."/>
            <person name="Negrao S."/>
            <person name="Al-Babili S."/>
            <person name="Gehring C."/>
            <person name="Roessner U."/>
            <person name="Jung C."/>
            <person name="Murphy K."/>
            <person name="Arold S.T."/>
            <person name="Gojobori T."/>
            <person name="van der Linden C.G."/>
            <person name="van Loo E.N."/>
            <person name="Jellen E.N."/>
            <person name="Maughan P.J."/>
            <person name="Tester M."/>
        </authorList>
    </citation>
    <scope>NUCLEOTIDE SEQUENCE [LARGE SCALE GENOMIC DNA]</scope>
    <source>
        <strain evidence="3">cv. PI 614886</strain>
    </source>
</reference>